<dbReference type="InParanoid" id="A0A1E7FZH4"/>
<keyword evidence="3" id="KW-1185">Reference proteome</keyword>
<dbReference type="Proteomes" id="UP000095751">
    <property type="component" value="Unassembled WGS sequence"/>
</dbReference>
<dbReference type="AlphaFoldDB" id="A0A1E7FZH4"/>
<dbReference type="EMBL" id="KV784353">
    <property type="protein sequence ID" value="OEU23514.1"/>
    <property type="molecule type" value="Genomic_DNA"/>
</dbReference>
<keyword evidence="1" id="KW-0472">Membrane</keyword>
<organism evidence="2 3">
    <name type="scientific">Fragilariopsis cylindrus CCMP1102</name>
    <dbReference type="NCBI Taxonomy" id="635003"/>
    <lineage>
        <taxon>Eukaryota</taxon>
        <taxon>Sar</taxon>
        <taxon>Stramenopiles</taxon>
        <taxon>Ochrophyta</taxon>
        <taxon>Bacillariophyta</taxon>
        <taxon>Bacillariophyceae</taxon>
        <taxon>Bacillariophycidae</taxon>
        <taxon>Bacillariales</taxon>
        <taxon>Bacillariaceae</taxon>
        <taxon>Fragilariopsis</taxon>
    </lineage>
</organism>
<evidence type="ECO:0008006" key="4">
    <source>
        <dbReference type="Google" id="ProtNLM"/>
    </source>
</evidence>
<proteinExistence type="predicted"/>
<evidence type="ECO:0000313" key="2">
    <source>
        <dbReference type="EMBL" id="OEU23514.1"/>
    </source>
</evidence>
<gene>
    <name evidence="2" type="ORF">FRACYDRAFT_233684</name>
</gene>
<keyword evidence="1" id="KW-0812">Transmembrane</keyword>
<protein>
    <recommendedName>
        <fullName evidence="4">Methyltransferase domain-containing protein</fullName>
    </recommendedName>
</protein>
<accession>A0A1E7FZH4</accession>
<dbReference type="KEGG" id="fcy:FRACYDRAFT_233684"/>
<sequence length="388" mass="43511">MPISKSYLMIAISIVIITNFIFFQPKSYTEPDADCQSKVDPAVDVAMAQIGVLRKDIASLDAIVASLLQKSSSSTLTSEHGPPDGYDVIDIGSSNGGGSINFLGNAVNKVNFANAGTKEILDTRALGLDYDPVKVETCNKALEGSRNDCKLFDILMMTLQDLQDGTGERTLSGNSYWHVLEHIPNCDMAEEMWVKAATFSKRFSSFHGPAYDNELTKSDEKPTGEHRFWENWSGHKCHFNSTMMERAIRQTKKTTAFIIINYGKMVSTDNRIIVPKGTPSNSHHYDPKVHPAKKSRILDKPLYEEMRACAIYDDLDEEYLSLYSALCLKDAFQSAYELRDSEYSVESCSFGDNSKQSVEECTKLIKSKFATTIRRFEEMNTRDIVQTI</sequence>
<reference evidence="2 3" key="1">
    <citation type="submission" date="2016-09" db="EMBL/GenBank/DDBJ databases">
        <title>Extensive genetic diversity and differential bi-allelic expression allows diatom success in the polar Southern Ocean.</title>
        <authorList>
            <consortium name="DOE Joint Genome Institute"/>
            <person name="Mock T."/>
            <person name="Otillar R.P."/>
            <person name="Strauss J."/>
            <person name="Dupont C."/>
            <person name="Frickenhaus S."/>
            <person name="Maumus F."/>
            <person name="Mcmullan M."/>
            <person name="Sanges R."/>
            <person name="Schmutz J."/>
            <person name="Toseland A."/>
            <person name="Valas R."/>
            <person name="Veluchamy A."/>
            <person name="Ward B.J."/>
            <person name="Allen A."/>
            <person name="Barry K."/>
            <person name="Falciatore A."/>
            <person name="Ferrante M."/>
            <person name="Fortunato A.E."/>
            <person name="Gloeckner G."/>
            <person name="Gruber A."/>
            <person name="Hipkin R."/>
            <person name="Janech M."/>
            <person name="Kroth P."/>
            <person name="Leese F."/>
            <person name="Lindquist E."/>
            <person name="Lyon B.R."/>
            <person name="Martin J."/>
            <person name="Mayer C."/>
            <person name="Parker M."/>
            <person name="Quesneville H."/>
            <person name="Raymond J."/>
            <person name="Uhlig C."/>
            <person name="Valentin K.U."/>
            <person name="Worden A.Z."/>
            <person name="Armbrust E.V."/>
            <person name="Bowler C."/>
            <person name="Green B."/>
            <person name="Moulton V."/>
            <person name="Van Oosterhout C."/>
            <person name="Grigoriev I."/>
        </authorList>
    </citation>
    <scope>NUCLEOTIDE SEQUENCE [LARGE SCALE GENOMIC DNA]</scope>
    <source>
        <strain evidence="2 3">CCMP1102</strain>
    </source>
</reference>
<keyword evidence="1" id="KW-1133">Transmembrane helix</keyword>
<feature type="transmembrane region" description="Helical" evidence="1">
    <location>
        <begin position="7"/>
        <end position="23"/>
    </location>
</feature>
<name>A0A1E7FZH4_9STRA</name>
<evidence type="ECO:0000313" key="3">
    <source>
        <dbReference type="Proteomes" id="UP000095751"/>
    </source>
</evidence>
<evidence type="ECO:0000256" key="1">
    <source>
        <dbReference type="SAM" id="Phobius"/>
    </source>
</evidence>
<dbReference type="OrthoDB" id="50736at2759"/>